<comment type="catalytic activity">
    <reaction evidence="9">
        <text>S-methyl-5'-thioadenosine + phosphate = 5-(methylsulfanyl)-alpha-D-ribose 1-phosphate + adenine</text>
        <dbReference type="Rhea" id="RHEA:11852"/>
        <dbReference type="ChEBI" id="CHEBI:16708"/>
        <dbReference type="ChEBI" id="CHEBI:17509"/>
        <dbReference type="ChEBI" id="CHEBI:43474"/>
        <dbReference type="ChEBI" id="CHEBI:58533"/>
        <dbReference type="EC" id="2.4.2.28"/>
    </reaction>
    <physiologicalReaction direction="left-to-right" evidence="9">
        <dbReference type="Rhea" id="RHEA:11853"/>
    </physiologicalReaction>
</comment>
<keyword evidence="12" id="KW-1185">Reference proteome</keyword>
<evidence type="ECO:0000313" key="12">
    <source>
        <dbReference type="Proteomes" id="UP000315303"/>
    </source>
</evidence>
<comment type="catalytic activity">
    <reaction evidence="7">
        <text>adenosine + H2O + H(+) = inosine + NH4(+)</text>
        <dbReference type="Rhea" id="RHEA:24408"/>
        <dbReference type="ChEBI" id="CHEBI:15377"/>
        <dbReference type="ChEBI" id="CHEBI:15378"/>
        <dbReference type="ChEBI" id="CHEBI:16335"/>
        <dbReference type="ChEBI" id="CHEBI:17596"/>
        <dbReference type="ChEBI" id="CHEBI:28938"/>
        <dbReference type="EC" id="3.5.4.4"/>
    </reaction>
    <physiologicalReaction direction="left-to-right" evidence="7">
        <dbReference type="Rhea" id="RHEA:24409"/>
    </physiologicalReaction>
</comment>
<evidence type="ECO:0000256" key="2">
    <source>
        <dbReference type="ARBA" id="ARBA00007353"/>
    </source>
</evidence>
<dbReference type="AlphaFoldDB" id="A0A502L2M6"/>
<keyword evidence="6" id="KW-0862">Zinc</keyword>
<sequence length="258" mass="28908">MTMNGIHFINWPEQNVLAAQTSRIHPLLDITCNSDALTDFQSFNLGLHVNDDRQLVLKNRNTLTEILAQQTVNPNLSIQWLNQVHKTDVVTIDHVSNDVISADACITRNKDIALAIMTADCLPILLSCKQGNEIAAIHGGWRPLAGNIIDNTLRQMQACNSEVIAWLGPCIGKKAFEVGVDVYSAFITQSTNFHCAFKPLSDEKYLADLHKIAKIQLRQLGVTHIMQLPECTYSLSNKYYSYRRESVTGRMATLISRK</sequence>
<comment type="similarity">
    <text evidence="2 10">Belongs to the purine nucleoside phosphorylase YfiH/LACC1 family.</text>
</comment>
<dbReference type="GO" id="GO:0017061">
    <property type="term" value="F:S-methyl-5-thioadenosine phosphorylase activity"/>
    <property type="evidence" value="ECO:0007669"/>
    <property type="project" value="UniProtKB-EC"/>
</dbReference>
<evidence type="ECO:0000256" key="9">
    <source>
        <dbReference type="ARBA" id="ARBA00049893"/>
    </source>
</evidence>
<protein>
    <recommendedName>
        <fullName evidence="10">Purine nucleoside phosphorylase</fullName>
    </recommendedName>
</protein>
<name>A0A502L2M6_9GAMM</name>
<evidence type="ECO:0000313" key="11">
    <source>
        <dbReference type="EMBL" id="TPH18172.1"/>
    </source>
</evidence>
<keyword evidence="4" id="KW-0479">Metal-binding</keyword>
<dbReference type="SUPFAM" id="SSF64438">
    <property type="entry name" value="CNF1/YfiH-like putative cysteine hydrolases"/>
    <property type="match status" value="1"/>
</dbReference>
<dbReference type="InterPro" id="IPR003730">
    <property type="entry name" value="Cu_polyphenol_OxRdtase"/>
</dbReference>
<evidence type="ECO:0000256" key="8">
    <source>
        <dbReference type="ARBA" id="ARBA00048968"/>
    </source>
</evidence>
<comment type="caution">
    <text evidence="11">The sequence shown here is derived from an EMBL/GenBank/DDBJ whole genome shotgun (WGS) entry which is preliminary data.</text>
</comment>
<comment type="catalytic activity">
    <reaction evidence="8">
        <text>adenosine + phosphate = alpha-D-ribose 1-phosphate + adenine</text>
        <dbReference type="Rhea" id="RHEA:27642"/>
        <dbReference type="ChEBI" id="CHEBI:16335"/>
        <dbReference type="ChEBI" id="CHEBI:16708"/>
        <dbReference type="ChEBI" id="CHEBI:43474"/>
        <dbReference type="ChEBI" id="CHEBI:57720"/>
        <dbReference type="EC" id="2.4.2.1"/>
    </reaction>
    <physiologicalReaction direction="left-to-right" evidence="8">
        <dbReference type="Rhea" id="RHEA:27643"/>
    </physiologicalReaction>
</comment>
<dbReference type="RefSeq" id="WP_140601898.1">
    <property type="nucleotide sequence ID" value="NZ_SAWY01000005.1"/>
</dbReference>
<dbReference type="Proteomes" id="UP000315303">
    <property type="component" value="Unassembled WGS sequence"/>
</dbReference>
<organism evidence="11 12">
    <name type="scientific">Litorilituus lipolyticus</name>
    <dbReference type="NCBI Taxonomy" id="2491017"/>
    <lineage>
        <taxon>Bacteria</taxon>
        <taxon>Pseudomonadati</taxon>
        <taxon>Pseudomonadota</taxon>
        <taxon>Gammaproteobacteria</taxon>
        <taxon>Alteromonadales</taxon>
        <taxon>Colwelliaceae</taxon>
        <taxon>Litorilituus</taxon>
    </lineage>
</organism>
<keyword evidence="5" id="KW-0378">Hydrolase</keyword>
<evidence type="ECO:0000256" key="1">
    <source>
        <dbReference type="ARBA" id="ARBA00000553"/>
    </source>
</evidence>
<evidence type="ECO:0000256" key="4">
    <source>
        <dbReference type="ARBA" id="ARBA00022723"/>
    </source>
</evidence>
<proteinExistence type="inferred from homology"/>
<reference evidence="11 12" key="1">
    <citation type="submission" date="2019-01" db="EMBL/GenBank/DDBJ databases">
        <title>Litorilituus lipolytica sp. nov., isolated from intertidal sand of the Yellow Sea in China.</title>
        <authorList>
            <person name="Liu A."/>
        </authorList>
    </citation>
    <scope>NUCLEOTIDE SEQUENCE [LARGE SCALE GENOMIC DNA]</scope>
    <source>
        <strain evidence="11 12">RZ04</strain>
    </source>
</reference>
<dbReference type="CDD" id="cd16833">
    <property type="entry name" value="YfiH"/>
    <property type="match status" value="1"/>
</dbReference>
<dbReference type="GO" id="GO:0016787">
    <property type="term" value="F:hydrolase activity"/>
    <property type="evidence" value="ECO:0007669"/>
    <property type="project" value="UniProtKB-KW"/>
</dbReference>
<dbReference type="PANTHER" id="PTHR30616">
    <property type="entry name" value="UNCHARACTERIZED PROTEIN YFIH"/>
    <property type="match status" value="1"/>
</dbReference>
<comment type="catalytic activity">
    <reaction evidence="1">
        <text>inosine + phosphate = alpha-D-ribose 1-phosphate + hypoxanthine</text>
        <dbReference type="Rhea" id="RHEA:27646"/>
        <dbReference type="ChEBI" id="CHEBI:17368"/>
        <dbReference type="ChEBI" id="CHEBI:17596"/>
        <dbReference type="ChEBI" id="CHEBI:43474"/>
        <dbReference type="ChEBI" id="CHEBI:57720"/>
        <dbReference type="EC" id="2.4.2.1"/>
    </reaction>
    <physiologicalReaction direction="left-to-right" evidence="1">
        <dbReference type="Rhea" id="RHEA:27647"/>
    </physiologicalReaction>
</comment>
<dbReference type="NCBIfam" id="TIGR00726">
    <property type="entry name" value="peptidoglycan editing factor PgeF"/>
    <property type="match status" value="1"/>
</dbReference>
<evidence type="ECO:0000256" key="6">
    <source>
        <dbReference type="ARBA" id="ARBA00022833"/>
    </source>
</evidence>
<dbReference type="OrthoDB" id="4279at2"/>
<evidence type="ECO:0000256" key="7">
    <source>
        <dbReference type="ARBA" id="ARBA00047989"/>
    </source>
</evidence>
<dbReference type="GO" id="GO:0005507">
    <property type="term" value="F:copper ion binding"/>
    <property type="evidence" value="ECO:0007669"/>
    <property type="project" value="TreeGrafter"/>
</dbReference>
<dbReference type="Pfam" id="PF02578">
    <property type="entry name" value="Cu-oxidase_4"/>
    <property type="match status" value="1"/>
</dbReference>
<dbReference type="InterPro" id="IPR038371">
    <property type="entry name" value="Cu_polyphenol_OxRdtase_sf"/>
</dbReference>
<dbReference type="PANTHER" id="PTHR30616:SF2">
    <property type="entry name" value="PURINE NUCLEOSIDE PHOSPHORYLASE LACC1"/>
    <property type="match status" value="1"/>
</dbReference>
<gene>
    <name evidence="11" type="primary">pgeF</name>
    <name evidence="11" type="ORF">EPA86_03410</name>
</gene>
<dbReference type="EMBL" id="SAWY01000005">
    <property type="protein sequence ID" value="TPH18172.1"/>
    <property type="molecule type" value="Genomic_DNA"/>
</dbReference>
<evidence type="ECO:0000256" key="3">
    <source>
        <dbReference type="ARBA" id="ARBA00022679"/>
    </source>
</evidence>
<evidence type="ECO:0000256" key="10">
    <source>
        <dbReference type="RuleBase" id="RU361274"/>
    </source>
</evidence>
<accession>A0A502L2M6</accession>
<evidence type="ECO:0000256" key="5">
    <source>
        <dbReference type="ARBA" id="ARBA00022801"/>
    </source>
</evidence>
<dbReference type="InterPro" id="IPR011324">
    <property type="entry name" value="Cytotoxic_necrot_fac-like_cat"/>
</dbReference>
<dbReference type="Gene3D" id="3.60.140.10">
    <property type="entry name" value="CNF1/YfiH-like putative cysteine hydrolases"/>
    <property type="match status" value="1"/>
</dbReference>
<keyword evidence="3" id="KW-0808">Transferase</keyword>